<feature type="binding site" evidence="5">
    <location>
        <position position="66"/>
    </location>
    <ligand>
        <name>S-adenosyl-L-methionine</name>
        <dbReference type="ChEBI" id="CHEBI:59789"/>
    </ligand>
</feature>
<dbReference type="GO" id="GO:0000179">
    <property type="term" value="F:rRNA (adenine-N6,N6-)-dimethyltransferase activity"/>
    <property type="evidence" value="ECO:0007669"/>
    <property type="project" value="UniProtKB-UniRule"/>
</dbReference>
<keyword evidence="3 5" id="KW-0949">S-adenosyl-L-methionine</keyword>
<dbReference type="SMART" id="SM00650">
    <property type="entry name" value="rADc"/>
    <property type="match status" value="1"/>
</dbReference>
<accession>A0A1W6K090</accession>
<keyword evidence="8" id="KW-1185">Reference proteome</keyword>
<keyword evidence="4 5" id="KW-0694">RNA-binding</keyword>
<evidence type="ECO:0000256" key="5">
    <source>
        <dbReference type="PROSITE-ProRule" id="PRU01026"/>
    </source>
</evidence>
<dbReference type="GO" id="GO:0003723">
    <property type="term" value="F:RNA binding"/>
    <property type="evidence" value="ECO:0007669"/>
    <property type="project" value="UniProtKB-UniRule"/>
</dbReference>
<dbReference type="KEGG" id="aman:B6F84_07590"/>
<feature type="binding site" evidence="5">
    <location>
        <position position="80"/>
    </location>
    <ligand>
        <name>S-adenosyl-L-methionine</name>
        <dbReference type="ChEBI" id="CHEBI:59789"/>
    </ligand>
</feature>
<dbReference type="InterPro" id="IPR029063">
    <property type="entry name" value="SAM-dependent_MTases_sf"/>
</dbReference>
<dbReference type="PROSITE" id="PS51689">
    <property type="entry name" value="SAM_RNA_A_N6_MT"/>
    <property type="match status" value="1"/>
</dbReference>
<dbReference type="InterPro" id="IPR001737">
    <property type="entry name" value="KsgA/Erm"/>
</dbReference>
<name>A0A1W6K090_9CREN</name>
<sequence length="217" mass="25287">MILSQNFLVDKYFISKFVSYIANERPLIEVGCGHGNISRFIHPDVCIEIDERFKDELKDYNLVIADGRKMPILRGQIVSSLPYSITEDFFNEIVQINEINRLVLILQKDFVDKIKFYSTFISFILNFYFDIILYDIIPPYSFSPKPKVFSIISIFNRKRRFNPIVNNALRCVSNYRNKKLKSAAKLCGLVSGEEKRVREYKPCQVLELLNSLGISYA</sequence>
<organism evidence="7 8">
    <name type="scientific">Acidianus manzaensis</name>
    <dbReference type="NCBI Taxonomy" id="282676"/>
    <lineage>
        <taxon>Archaea</taxon>
        <taxon>Thermoproteota</taxon>
        <taxon>Thermoprotei</taxon>
        <taxon>Sulfolobales</taxon>
        <taxon>Sulfolobaceae</taxon>
        <taxon>Acidianus</taxon>
    </lineage>
</organism>
<dbReference type="InterPro" id="IPR023165">
    <property type="entry name" value="rRNA_Ade_diMease-like_C"/>
</dbReference>
<feature type="binding site" evidence="5">
    <location>
        <position position="6"/>
    </location>
    <ligand>
        <name>S-adenosyl-L-methionine</name>
        <dbReference type="ChEBI" id="CHEBI:59789"/>
    </ligand>
</feature>
<dbReference type="Proteomes" id="UP000193404">
    <property type="component" value="Chromosome"/>
</dbReference>
<evidence type="ECO:0000256" key="4">
    <source>
        <dbReference type="ARBA" id="ARBA00022884"/>
    </source>
</evidence>
<dbReference type="NCBIfam" id="NF011489">
    <property type="entry name" value="PRK14896.1-5"/>
    <property type="match status" value="1"/>
</dbReference>
<protein>
    <submittedName>
        <fullName evidence="7">16S rRNA (Adenine(1518)-N(6)/adenine(1519)-N(6))-dimethyltransferase</fullName>
    </submittedName>
</protein>
<evidence type="ECO:0000256" key="1">
    <source>
        <dbReference type="ARBA" id="ARBA00022603"/>
    </source>
</evidence>
<comment type="similarity">
    <text evidence="5">Belongs to the class I-like SAM-binding methyltransferase superfamily. rRNA adenine N(6)-methyltransferase family.</text>
</comment>
<dbReference type="InterPro" id="IPR020598">
    <property type="entry name" value="rRNA_Ade_methylase_Trfase_N"/>
</dbReference>
<evidence type="ECO:0000313" key="7">
    <source>
        <dbReference type="EMBL" id="ARM75902.1"/>
    </source>
</evidence>
<feature type="binding site" evidence="5">
    <location>
        <position position="8"/>
    </location>
    <ligand>
        <name>S-adenosyl-L-methionine</name>
        <dbReference type="ChEBI" id="CHEBI:59789"/>
    </ligand>
</feature>
<evidence type="ECO:0000259" key="6">
    <source>
        <dbReference type="SMART" id="SM00650"/>
    </source>
</evidence>
<dbReference type="AlphaFoldDB" id="A0A1W6K090"/>
<dbReference type="Gene3D" id="3.40.50.150">
    <property type="entry name" value="Vaccinia Virus protein VP39"/>
    <property type="match status" value="1"/>
</dbReference>
<feature type="domain" description="Ribosomal RNA adenine methylase transferase N-terminal" evidence="6">
    <location>
        <begin position="13"/>
        <end position="159"/>
    </location>
</feature>
<feature type="binding site" evidence="5">
    <location>
        <position position="48"/>
    </location>
    <ligand>
        <name>S-adenosyl-L-methionine</name>
        <dbReference type="ChEBI" id="CHEBI:59789"/>
    </ligand>
</feature>
<reference evidence="7 8" key="1">
    <citation type="submission" date="2017-03" db="EMBL/GenBank/DDBJ databases">
        <title>Sulfur activation and transportation mechanism of thermophilic Archaea Acidianus manzaensis YN-25.</title>
        <authorList>
            <person name="Ma Y."/>
            <person name="Yang Y."/>
            <person name="Xia J."/>
        </authorList>
    </citation>
    <scope>NUCLEOTIDE SEQUENCE [LARGE SCALE GENOMIC DNA]</scope>
    <source>
        <strain evidence="7 8">YN-25</strain>
    </source>
</reference>
<keyword evidence="1 5" id="KW-0489">Methyltransferase</keyword>
<feature type="binding site" evidence="5">
    <location>
        <position position="31"/>
    </location>
    <ligand>
        <name>S-adenosyl-L-methionine</name>
        <dbReference type="ChEBI" id="CHEBI:59789"/>
    </ligand>
</feature>
<dbReference type="GeneID" id="41590771"/>
<dbReference type="OrthoDB" id="9883at2157"/>
<evidence type="ECO:0000256" key="2">
    <source>
        <dbReference type="ARBA" id="ARBA00022679"/>
    </source>
</evidence>
<dbReference type="RefSeq" id="WP_148691681.1">
    <property type="nucleotide sequence ID" value="NZ_CP020477.1"/>
</dbReference>
<proteinExistence type="inferred from homology"/>
<evidence type="ECO:0000313" key="8">
    <source>
        <dbReference type="Proteomes" id="UP000193404"/>
    </source>
</evidence>
<gene>
    <name evidence="7" type="ORF">B6F84_07590</name>
</gene>
<keyword evidence="2 5" id="KW-0808">Transferase</keyword>
<dbReference type="PANTHER" id="PTHR11727:SF7">
    <property type="entry name" value="DIMETHYLADENOSINE TRANSFERASE-RELATED"/>
    <property type="match status" value="1"/>
</dbReference>
<dbReference type="Gene3D" id="1.10.8.100">
    <property type="entry name" value="Ribosomal RNA adenine dimethylase-like, domain 2"/>
    <property type="match status" value="1"/>
</dbReference>
<dbReference type="SUPFAM" id="SSF53335">
    <property type="entry name" value="S-adenosyl-L-methionine-dependent methyltransferases"/>
    <property type="match status" value="1"/>
</dbReference>
<dbReference type="PANTHER" id="PTHR11727">
    <property type="entry name" value="DIMETHYLADENOSINE TRANSFERASE"/>
    <property type="match status" value="1"/>
</dbReference>
<evidence type="ECO:0000256" key="3">
    <source>
        <dbReference type="ARBA" id="ARBA00022691"/>
    </source>
</evidence>
<dbReference type="Pfam" id="PF00398">
    <property type="entry name" value="RrnaAD"/>
    <property type="match status" value="1"/>
</dbReference>
<dbReference type="STRING" id="282676.B6F84_07590"/>
<dbReference type="EMBL" id="CP020477">
    <property type="protein sequence ID" value="ARM75902.1"/>
    <property type="molecule type" value="Genomic_DNA"/>
</dbReference>